<sequence>FSLSVYINHNFISLFPFLCVCVDIEKIAPHPKRNGNNSQQSVVNVVVAAQSTEYPSNHLL</sequence>
<organism evidence="1">
    <name type="scientific">Solanum chacoense</name>
    <name type="common">Chaco potato</name>
    <dbReference type="NCBI Taxonomy" id="4108"/>
    <lineage>
        <taxon>Eukaryota</taxon>
        <taxon>Viridiplantae</taxon>
        <taxon>Streptophyta</taxon>
        <taxon>Embryophyta</taxon>
        <taxon>Tracheophyta</taxon>
        <taxon>Spermatophyta</taxon>
        <taxon>Magnoliopsida</taxon>
        <taxon>eudicotyledons</taxon>
        <taxon>Gunneridae</taxon>
        <taxon>Pentapetalae</taxon>
        <taxon>asterids</taxon>
        <taxon>lamiids</taxon>
        <taxon>Solanales</taxon>
        <taxon>Solanaceae</taxon>
        <taxon>Solanoideae</taxon>
        <taxon>Solaneae</taxon>
        <taxon>Solanum</taxon>
    </lineage>
</organism>
<proteinExistence type="predicted"/>
<accession>A0A0V0GEN4</accession>
<evidence type="ECO:0000313" key="1">
    <source>
        <dbReference type="EMBL" id="JAP06676.1"/>
    </source>
</evidence>
<dbReference type="AlphaFoldDB" id="A0A0V0GEN4"/>
<name>A0A0V0GEN4_SOLCH</name>
<reference evidence="1" key="1">
    <citation type="submission" date="2015-12" db="EMBL/GenBank/DDBJ databases">
        <title>Gene expression during late stages of embryo sac development: a critical building block for successful pollen-pistil interactions.</title>
        <authorList>
            <person name="Liu Y."/>
            <person name="Joly V."/>
            <person name="Sabar M."/>
            <person name="Matton D.P."/>
        </authorList>
    </citation>
    <scope>NUCLEOTIDE SEQUENCE</scope>
</reference>
<dbReference type="EMBL" id="GEDG01040587">
    <property type="protein sequence ID" value="JAP06676.1"/>
    <property type="molecule type" value="Transcribed_RNA"/>
</dbReference>
<feature type="non-terminal residue" evidence="1">
    <location>
        <position position="1"/>
    </location>
</feature>
<protein>
    <submittedName>
        <fullName evidence="1">Putative ovule protein</fullName>
    </submittedName>
</protein>